<dbReference type="Gene3D" id="3.40.390.10">
    <property type="entry name" value="Collagenase (Catalytic Domain)"/>
    <property type="match status" value="1"/>
</dbReference>
<evidence type="ECO:0000256" key="1">
    <source>
        <dbReference type="SAM" id="SignalP"/>
    </source>
</evidence>
<protein>
    <recommendedName>
        <fullName evidence="4">Astacin (Peptidase family M12A)</fullName>
    </recommendedName>
</protein>
<dbReference type="EMBL" id="JAAGAB010000003">
    <property type="protein sequence ID" value="NDV02185.1"/>
    <property type="molecule type" value="Genomic_DNA"/>
</dbReference>
<gene>
    <name evidence="2" type="ORF">GZA08_14540</name>
</gene>
<sequence>MPILRSFLFLFGLLPAVPALAQSDRREMEALPHHLQVKVAAQDEVLLIGSGVRPAEAYLDQLKLWDSTEPVRVCFFGGDAALRIRIRDIAMQWTQVGGQVPLDFGAEPIPPDCTGRGRYQIRVGFEYRGYWSLVGRDSVNLAGQREQSMNFSKFNVAPPPSPEFDRIVLHEFGHAIGFEHEHQNILANCEGDFDWPAVYDYLKGPPNYWDVTRVDFNMRPRQVAAPAASSFDRTSIMLYTFPPEFYVNGEDAECYAPPNYVISDTDAAAMRQLYPADPAQAAALRESALLNYEAFLSDIDLTVAQRSAASLLAAELQGGGGEGWSLASDFPWDWQGVEALVLEGGDLSIQDEM</sequence>
<evidence type="ECO:0008006" key="4">
    <source>
        <dbReference type="Google" id="ProtNLM"/>
    </source>
</evidence>
<feature type="signal peptide" evidence="1">
    <location>
        <begin position="1"/>
        <end position="21"/>
    </location>
</feature>
<comment type="caution">
    <text evidence="2">The sequence shown here is derived from an EMBL/GenBank/DDBJ whole genome shotgun (WGS) entry which is preliminary data.</text>
</comment>
<feature type="chain" id="PRO_5025439435" description="Astacin (Peptidase family M12A)" evidence="1">
    <location>
        <begin position="22"/>
        <end position="353"/>
    </location>
</feature>
<reference evidence="2 3" key="1">
    <citation type="submission" date="2020-02" db="EMBL/GenBank/DDBJ databases">
        <title>Pseudoroseicyclus tamarix, sp. nov., isolated from offshore sediment of a Tamarix chinensis forest.</title>
        <authorList>
            <person name="Gai Y."/>
        </authorList>
    </citation>
    <scope>NUCLEOTIDE SEQUENCE [LARGE SCALE GENOMIC DNA]</scope>
    <source>
        <strain evidence="2 3">CLL3-39</strain>
    </source>
</reference>
<accession>A0A6B2JW97</accession>
<dbReference type="SUPFAM" id="SSF55486">
    <property type="entry name" value="Metalloproteases ('zincins'), catalytic domain"/>
    <property type="match status" value="1"/>
</dbReference>
<dbReference type="RefSeq" id="WP_163894885.1">
    <property type="nucleotide sequence ID" value="NZ_JAAFYS010000003.1"/>
</dbReference>
<evidence type="ECO:0000313" key="2">
    <source>
        <dbReference type="EMBL" id="NDV02185.1"/>
    </source>
</evidence>
<dbReference type="InterPro" id="IPR024079">
    <property type="entry name" value="MetalloPept_cat_dom_sf"/>
</dbReference>
<dbReference type="Proteomes" id="UP000474757">
    <property type="component" value="Unassembled WGS sequence"/>
</dbReference>
<keyword evidence="1" id="KW-0732">Signal</keyword>
<keyword evidence="3" id="KW-1185">Reference proteome</keyword>
<dbReference type="GO" id="GO:0008237">
    <property type="term" value="F:metallopeptidase activity"/>
    <property type="evidence" value="ECO:0007669"/>
    <property type="project" value="InterPro"/>
</dbReference>
<name>A0A6B2JW97_9RHOB</name>
<proteinExistence type="predicted"/>
<evidence type="ECO:0000313" key="3">
    <source>
        <dbReference type="Proteomes" id="UP000474757"/>
    </source>
</evidence>
<dbReference type="AlphaFoldDB" id="A0A6B2JW97"/>
<organism evidence="2 3">
    <name type="scientific">Pseudoroseicyclus tamaricis</name>
    <dbReference type="NCBI Taxonomy" id="2705421"/>
    <lineage>
        <taxon>Bacteria</taxon>
        <taxon>Pseudomonadati</taxon>
        <taxon>Pseudomonadota</taxon>
        <taxon>Alphaproteobacteria</taxon>
        <taxon>Rhodobacterales</taxon>
        <taxon>Paracoccaceae</taxon>
        <taxon>Pseudoroseicyclus</taxon>
    </lineage>
</organism>